<dbReference type="SMART" id="SM00179">
    <property type="entry name" value="EGF_CA"/>
    <property type="match status" value="1"/>
</dbReference>
<dbReference type="FunFam" id="2.10.25.10:FF:000038">
    <property type="entry name" value="Fibrillin 2"/>
    <property type="match status" value="1"/>
</dbReference>
<dbReference type="PROSITE" id="PS00010">
    <property type="entry name" value="ASX_HYDROXYL"/>
    <property type="match status" value="1"/>
</dbReference>
<dbReference type="Proteomes" id="UP000031036">
    <property type="component" value="Unassembled WGS sequence"/>
</dbReference>
<dbReference type="EMBL" id="JPKZ01002625">
    <property type="protein sequence ID" value="KHN75781.1"/>
    <property type="molecule type" value="Genomic_DNA"/>
</dbReference>
<feature type="signal peptide" evidence="6">
    <location>
        <begin position="1"/>
        <end position="21"/>
    </location>
</feature>
<comment type="caution">
    <text evidence="5">Lacks conserved residue(s) required for the propagation of feature annotation.</text>
</comment>
<evidence type="ECO:0000256" key="2">
    <source>
        <dbReference type="ARBA" id="ARBA00022729"/>
    </source>
</evidence>
<evidence type="ECO:0000256" key="5">
    <source>
        <dbReference type="PROSITE-ProRule" id="PRU00076"/>
    </source>
</evidence>
<sequence>MSFSFLLVQVLTCYAFYLILATDDEITVDVLNPSLASSMNQEIKSMEPHLRVKYIGILGKLAFYARLYRAWISQPSTAKSGFVNELPKIHFSENVLRACNRGFMICVDNIWSSVQQRNSFIFSEINEIFKINAAEVRRFINNEMFDFDFSAIYVFCWMTTNGITLLKHLPFCDGKHITTIATEMDINILDDDDDDEDSPSTPIRYWPSKLLSKKVELENGEEYIAIGILDPHPYRCATERQAFCVNGCNQRISPCPANSSCYFRGRFNEDISGMLDDNWNVSCSCPQHGYIYRFDVNECVDINECMYESCEENEQCVNTKGSFRCICQLGFIPVDNICKPVRLRPTTWSGPAVSSAYYHLANTINILILLNIIYIAKFVSELLAV</sequence>
<evidence type="ECO:0000313" key="8">
    <source>
        <dbReference type="EMBL" id="KHN75781.1"/>
    </source>
</evidence>
<reference evidence="8 9" key="1">
    <citation type="submission" date="2014-11" db="EMBL/GenBank/DDBJ databases">
        <title>Genetic blueprint of the zoonotic pathogen Toxocara canis.</title>
        <authorList>
            <person name="Zhu X.-Q."/>
            <person name="Korhonen P.K."/>
            <person name="Cai H."/>
            <person name="Young N.D."/>
            <person name="Nejsum P."/>
            <person name="von Samson-Himmelstjerna G."/>
            <person name="Boag P.R."/>
            <person name="Tan P."/>
            <person name="Li Q."/>
            <person name="Min J."/>
            <person name="Yang Y."/>
            <person name="Wang X."/>
            <person name="Fang X."/>
            <person name="Hall R.S."/>
            <person name="Hofmann A."/>
            <person name="Sternberg P.W."/>
            <person name="Jex A.R."/>
            <person name="Gasser R.B."/>
        </authorList>
    </citation>
    <scope>NUCLEOTIDE SEQUENCE [LARGE SCALE GENOMIC DNA]</scope>
    <source>
        <strain evidence="8">PN_DK_2014</strain>
    </source>
</reference>
<dbReference type="PANTHER" id="PTHR24034">
    <property type="entry name" value="EGF-LIKE DOMAIN-CONTAINING PROTEIN"/>
    <property type="match status" value="1"/>
</dbReference>
<accession>A0A0B2UXM7</accession>
<dbReference type="OMA" id="ASQILCY"/>
<dbReference type="InterPro" id="IPR018097">
    <property type="entry name" value="EGF_Ca-bd_CS"/>
</dbReference>
<evidence type="ECO:0000256" key="6">
    <source>
        <dbReference type="SAM" id="SignalP"/>
    </source>
</evidence>
<evidence type="ECO:0000256" key="3">
    <source>
        <dbReference type="ARBA" id="ARBA00022737"/>
    </source>
</evidence>
<keyword evidence="9" id="KW-1185">Reference proteome</keyword>
<gene>
    <name evidence="8" type="primary">HMCN2</name>
    <name evidence="8" type="ORF">Tcan_02930</name>
</gene>
<dbReference type="InterPro" id="IPR050751">
    <property type="entry name" value="ECM_structural_protein"/>
</dbReference>
<dbReference type="PROSITE" id="PS50026">
    <property type="entry name" value="EGF_3"/>
    <property type="match status" value="1"/>
</dbReference>
<dbReference type="PROSITE" id="PS01186">
    <property type="entry name" value="EGF_2"/>
    <property type="match status" value="1"/>
</dbReference>
<dbReference type="GO" id="GO:0005509">
    <property type="term" value="F:calcium ion binding"/>
    <property type="evidence" value="ECO:0007669"/>
    <property type="project" value="InterPro"/>
</dbReference>
<comment type="caution">
    <text evidence="8">The sequence shown here is derived from an EMBL/GenBank/DDBJ whole genome shotgun (WGS) entry which is preliminary data.</text>
</comment>
<feature type="domain" description="EGF-like" evidence="7">
    <location>
        <begin position="301"/>
        <end position="339"/>
    </location>
</feature>
<dbReference type="InterPro" id="IPR049883">
    <property type="entry name" value="NOTCH1_EGF-like"/>
</dbReference>
<dbReference type="PANTHER" id="PTHR24034:SF89">
    <property type="entry name" value="COMPLEMENT COMPONENT C1Q RECEPTOR"/>
    <property type="match status" value="1"/>
</dbReference>
<keyword evidence="2 6" id="KW-0732">Signal</keyword>
<proteinExistence type="predicted"/>
<evidence type="ECO:0000256" key="4">
    <source>
        <dbReference type="ARBA" id="ARBA00023157"/>
    </source>
</evidence>
<dbReference type="OrthoDB" id="5985519at2759"/>
<dbReference type="InterPro" id="IPR000152">
    <property type="entry name" value="EGF-type_Asp/Asn_hydroxyl_site"/>
</dbReference>
<dbReference type="SUPFAM" id="SSF57196">
    <property type="entry name" value="EGF/Laminin"/>
    <property type="match status" value="1"/>
</dbReference>
<dbReference type="InterPro" id="IPR001881">
    <property type="entry name" value="EGF-like_Ca-bd_dom"/>
</dbReference>
<evidence type="ECO:0000256" key="1">
    <source>
        <dbReference type="ARBA" id="ARBA00022536"/>
    </source>
</evidence>
<dbReference type="InterPro" id="IPR000742">
    <property type="entry name" value="EGF"/>
</dbReference>
<protein>
    <submittedName>
        <fullName evidence="8">Hemicentin-2</fullName>
    </submittedName>
</protein>
<keyword evidence="3" id="KW-0677">Repeat</keyword>
<dbReference type="STRING" id="6265.A0A0B2UXM7"/>
<name>A0A0B2UXM7_TOXCA</name>
<dbReference type="AlphaFoldDB" id="A0A0B2UXM7"/>
<dbReference type="Gene3D" id="2.10.25.10">
    <property type="entry name" value="Laminin"/>
    <property type="match status" value="1"/>
</dbReference>
<dbReference type="CDD" id="cd00054">
    <property type="entry name" value="EGF_CA"/>
    <property type="match status" value="1"/>
</dbReference>
<dbReference type="PROSITE" id="PS01187">
    <property type="entry name" value="EGF_CA"/>
    <property type="match status" value="1"/>
</dbReference>
<keyword evidence="1 5" id="KW-0245">EGF-like domain</keyword>
<dbReference type="SMART" id="SM00181">
    <property type="entry name" value="EGF"/>
    <property type="match status" value="2"/>
</dbReference>
<keyword evidence="4" id="KW-1015">Disulfide bond</keyword>
<evidence type="ECO:0000313" key="9">
    <source>
        <dbReference type="Proteomes" id="UP000031036"/>
    </source>
</evidence>
<evidence type="ECO:0000259" key="7">
    <source>
        <dbReference type="PROSITE" id="PS50026"/>
    </source>
</evidence>
<organism evidence="8 9">
    <name type="scientific">Toxocara canis</name>
    <name type="common">Canine roundworm</name>
    <dbReference type="NCBI Taxonomy" id="6265"/>
    <lineage>
        <taxon>Eukaryota</taxon>
        <taxon>Metazoa</taxon>
        <taxon>Ecdysozoa</taxon>
        <taxon>Nematoda</taxon>
        <taxon>Chromadorea</taxon>
        <taxon>Rhabditida</taxon>
        <taxon>Spirurina</taxon>
        <taxon>Ascaridomorpha</taxon>
        <taxon>Ascaridoidea</taxon>
        <taxon>Toxocaridae</taxon>
        <taxon>Toxocara</taxon>
    </lineage>
</organism>
<feature type="chain" id="PRO_5002095790" evidence="6">
    <location>
        <begin position="22"/>
        <end position="385"/>
    </location>
</feature>
<dbReference type="Pfam" id="PF07645">
    <property type="entry name" value="EGF_CA"/>
    <property type="match status" value="1"/>
</dbReference>